<proteinExistence type="predicted"/>
<dbReference type="EMBL" id="JAJJMB010012606">
    <property type="protein sequence ID" value="KAI3875394.1"/>
    <property type="molecule type" value="Genomic_DNA"/>
</dbReference>
<keyword evidence="2" id="KW-0732">Signal</keyword>
<feature type="region of interest" description="Disordered" evidence="1">
    <location>
        <begin position="228"/>
        <end position="305"/>
    </location>
</feature>
<reference evidence="3" key="1">
    <citation type="submission" date="2022-04" db="EMBL/GenBank/DDBJ databases">
        <title>A functionally conserved STORR gene fusion in Papaver species that diverged 16.8 million years ago.</title>
        <authorList>
            <person name="Catania T."/>
        </authorList>
    </citation>
    <scope>NUCLEOTIDE SEQUENCE</scope>
    <source>
        <strain evidence="3">S-188037</strain>
    </source>
</reference>
<gene>
    <name evidence="3" type="ORF">MKW98_000071</name>
</gene>
<feature type="compositionally biased region" description="Pro residues" evidence="1">
    <location>
        <begin position="251"/>
        <end position="267"/>
    </location>
</feature>
<comment type="caution">
    <text evidence="3">The sequence shown here is derived from an EMBL/GenBank/DDBJ whole genome shotgun (WGS) entry which is preliminary data.</text>
</comment>
<protein>
    <submittedName>
        <fullName evidence="3">Uncharacterized protein</fullName>
    </submittedName>
</protein>
<keyword evidence="4" id="KW-1185">Reference proteome</keyword>
<evidence type="ECO:0000313" key="4">
    <source>
        <dbReference type="Proteomes" id="UP001202328"/>
    </source>
</evidence>
<feature type="compositionally biased region" description="Basic residues" evidence="1">
    <location>
        <begin position="271"/>
        <end position="283"/>
    </location>
</feature>
<name>A0AAD4S9U0_9MAGN</name>
<dbReference type="Proteomes" id="UP001202328">
    <property type="component" value="Unassembled WGS sequence"/>
</dbReference>
<evidence type="ECO:0000313" key="3">
    <source>
        <dbReference type="EMBL" id="KAI3875394.1"/>
    </source>
</evidence>
<feature type="signal peptide" evidence="2">
    <location>
        <begin position="1"/>
        <end position="28"/>
    </location>
</feature>
<organism evidence="3 4">
    <name type="scientific">Papaver atlanticum</name>
    <dbReference type="NCBI Taxonomy" id="357466"/>
    <lineage>
        <taxon>Eukaryota</taxon>
        <taxon>Viridiplantae</taxon>
        <taxon>Streptophyta</taxon>
        <taxon>Embryophyta</taxon>
        <taxon>Tracheophyta</taxon>
        <taxon>Spermatophyta</taxon>
        <taxon>Magnoliopsida</taxon>
        <taxon>Ranunculales</taxon>
        <taxon>Papaveraceae</taxon>
        <taxon>Papaveroideae</taxon>
        <taxon>Papaver</taxon>
    </lineage>
</organism>
<sequence>MARIPSSYSLLGFFFVLAMSSFSQLSIADYVYCGKQGDLYCPGKGCEAPVFASPDRGSDCTTCSERCKGDYNDMYRGSFCYISPQDAFNRYCLCCVHYMNDDAIYIPPTTAPAPGELAPQIPPYVAPPPPHAEPPPPPQATPVFTLNQDPAVSCDKGYTVSTSVNDCSECNERCKLGSFREDLEGVFCYDTSAGKPYCNCCVRYVEGDVTQAPTAPPMPAPMVPPVVTPTPPTEDPQTPGCYVPVTEQTPPVSPPDIKPVASPPTPVPDAKKHKGKNHHRKIHPVSPKPVAPIASPPQEKHQKGH</sequence>
<accession>A0AAD4S9U0</accession>
<evidence type="ECO:0000256" key="1">
    <source>
        <dbReference type="SAM" id="MobiDB-lite"/>
    </source>
</evidence>
<dbReference type="PRINTS" id="PR01217">
    <property type="entry name" value="PRICHEXTENSN"/>
</dbReference>
<feature type="chain" id="PRO_5041997701" evidence="2">
    <location>
        <begin position="29"/>
        <end position="305"/>
    </location>
</feature>
<evidence type="ECO:0000256" key="2">
    <source>
        <dbReference type="SAM" id="SignalP"/>
    </source>
</evidence>
<dbReference type="AlphaFoldDB" id="A0AAD4S9U0"/>